<evidence type="ECO:0000256" key="6">
    <source>
        <dbReference type="RuleBase" id="RU362125"/>
    </source>
</evidence>
<dbReference type="Pfam" id="PF02770">
    <property type="entry name" value="Acyl-CoA_dh_M"/>
    <property type="match status" value="1"/>
</dbReference>
<evidence type="ECO:0000313" key="11">
    <source>
        <dbReference type="Proteomes" id="UP001162834"/>
    </source>
</evidence>
<dbReference type="KEGG" id="sbae:DSM104329_01209"/>
<feature type="domain" description="Acyl-CoA oxidase/dehydrogenase middle" evidence="8">
    <location>
        <begin position="126"/>
        <end position="220"/>
    </location>
</feature>
<evidence type="ECO:0000313" key="10">
    <source>
        <dbReference type="EMBL" id="UGS34827.1"/>
    </source>
</evidence>
<dbReference type="Gene3D" id="1.20.140.10">
    <property type="entry name" value="Butyryl-CoA Dehydrogenase, subunit A, domain 3"/>
    <property type="match status" value="1"/>
</dbReference>
<organism evidence="10 11">
    <name type="scientific">Capillimicrobium parvum</name>
    <dbReference type="NCBI Taxonomy" id="2884022"/>
    <lineage>
        <taxon>Bacteria</taxon>
        <taxon>Bacillati</taxon>
        <taxon>Actinomycetota</taxon>
        <taxon>Thermoleophilia</taxon>
        <taxon>Solirubrobacterales</taxon>
        <taxon>Capillimicrobiaceae</taxon>
        <taxon>Capillimicrobium</taxon>
    </lineage>
</organism>
<evidence type="ECO:0000256" key="4">
    <source>
        <dbReference type="ARBA" id="ARBA00022827"/>
    </source>
</evidence>
<keyword evidence="11" id="KW-1185">Reference proteome</keyword>
<dbReference type="SUPFAM" id="SSF56645">
    <property type="entry name" value="Acyl-CoA dehydrogenase NM domain-like"/>
    <property type="match status" value="1"/>
</dbReference>
<dbReference type="PANTHER" id="PTHR43292">
    <property type="entry name" value="ACYL-COA DEHYDROGENASE"/>
    <property type="match status" value="1"/>
</dbReference>
<dbReference type="EMBL" id="CP087164">
    <property type="protein sequence ID" value="UGS34827.1"/>
    <property type="molecule type" value="Genomic_DNA"/>
</dbReference>
<comment type="cofactor">
    <cofactor evidence="1 6">
        <name>FAD</name>
        <dbReference type="ChEBI" id="CHEBI:57692"/>
    </cofactor>
</comment>
<evidence type="ECO:0000256" key="5">
    <source>
        <dbReference type="ARBA" id="ARBA00023002"/>
    </source>
</evidence>
<evidence type="ECO:0000259" key="7">
    <source>
        <dbReference type="Pfam" id="PF00441"/>
    </source>
</evidence>
<evidence type="ECO:0000259" key="9">
    <source>
        <dbReference type="Pfam" id="PF02771"/>
    </source>
</evidence>
<gene>
    <name evidence="10" type="ORF">DSM104329_01209</name>
</gene>
<dbReference type="Proteomes" id="UP001162834">
    <property type="component" value="Chromosome"/>
</dbReference>
<dbReference type="InterPro" id="IPR037069">
    <property type="entry name" value="AcylCoA_DH/ox_N_sf"/>
</dbReference>
<dbReference type="InterPro" id="IPR009100">
    <property type="entry name" value="AcylCoA_DH/oxidase_NM_dom_sf"/>
</dbReference>
<dbReference type="InterPro" id="IPR046373">
    <property type="entry name" value="Acyl-CoA_Oxase/DH_mid-dom_sf"/>
</dbReference>
<dbReference type="Gene3D" id="1.10.540.10">
    <property type="entry name" value="Acyl-CoA dehydrogenase/oxidase, N-terminal domain"/>
    <property type="match status" value="1"/>
</dbReference>
<evidence type="ECO:0000259" key="8">
    <source>
        <dbReference type="Pfam" id="PF02770"/>
    </source>
</evidence>
<keyword evidence="5 6" id="KW-0560">Oxidoreductase</keyword>
<dbReference type="Pfam" id="PF02771">
    <property type="entry name" value="Acyl-CoA_dh_N"/>
    <property type="match status" value="1"/>
</dbReference>
<reference evidence="10" key="1">
    <citation type="journal article" date="2022" name="Int. J. Syst. Evol. Microbiol.">
        <title>Pseudomonas aegrilactucae sp. nov. and Pseudomonas morbosilactucae sp. nov., pathogens causing bacterial rot of lettuce in Japan.</title>
        <authorList>
            <person name="Sawada H."/>
            <person name="Fujikawa T."/>
            <person name="Satou M."/>
        </authorList>
    </citation>
    <scope>NUCLEOTIDE SEQUENCE</scope>
    <source>
        <strain evidence="10">0166_1</strain>
    </source>
</reference>
<dbReference type="RefSeq" id="WP_259314493.1">
    <property type="nucleotide sequence ID" value="NZ_CP087164.1"/>
</dbReference>
<dbReference type="GO" id="GO:0050660">
    <property type="term" value="F:flavin adenine dinucleotide binding"/>
    <property type="evidence" value="ECO:0007669"/>
    <property type="project" value="InterPro"/>
</dbReference>
<dbReference type="Gene3D" id="2.40.110.10">
    <property type="entry name" value="Butyryl-CoA Dehydrogenase, subunit A, domain 2"/>
    <property type="match status" value="1"/>
</dbReference>
<sequence length="379" mass="41980">MNFDWSPEQVAFRAELGAFADSVLPEHRAADPRHISSAEGVELSKWFVRELSDRGWLAPHWPQEFGGLDDTWRHIILGEEMWSRGEPRGPQYMNVNWIAPLILLAGTDEQKAQHLPRIRAGDVFWCQGFSEPEAGSDLASLRTRAVRDGDEYVIDGQKIWTSYAHVADFCFLLARTGPAGGRHDGISVFLLPMDRPGIEVREIPALAGEHQFHEVFLTDVRVPASCLLGEEGKGWRLVRQLLTYERVGSPRYAAAALALDELAVWARVNGVLDDPVVLRALGRARASCEVARLLTYRAMDDRAKRLPPGGPAYTARAAMVRAERDVATAAAATLGQSALEEDSIYERQLNSSMTAGVATGTYEVQLNLIARLCLGLPRR</sequence>
<proteinExistence type="inferred from homology"/>
<dbReference type="SUPFAM" id="SSF47203">
    <property type="entry name" value="Acyl-CoA dehydrogenase C-terminal domain-like"/>
    <property type="match status" value="1"/>
</dbReference>
<dbReference type="AlphaFoldDB" id="A0A9E7BZT1"/>
<evidence type="ECO:0000256" key="2">
    <source>
        <dbReference type="ARBA" id="ARBA00009347"/>
    </source>
</evidence>
<dbReference type="InterPro" id="IPR009075">
    <property type="entry name" value="AcylCo_DH/oxidase_C"/>
</dbReference>
<dbReference type="InterPro" id="IPR052161">
    <property type="entry name" value="Mycobact_Acyl-CoA_DH"/>
</dbReference>
<dbReference type="FunFam" id="2.40.110.10:FF:000011">
    <property type="entry name" value="Acyl-CoA dehydrogenase FadE34"/>
    <property type="match status" value="1"/>
</dbReference>
<evidence type="ECO:0000256" key="3">
    <source>
        <dbReference type="ARBA" id="ARBA00022630"/>
    </source>
</evidence>
<dbReference type="PANTHER" id="PTHR43292:SF3">
    <property type="entry name" value="ACYL-COA DEHYDROGENASE FADE29"/>
    <property type="match status" value="1"/>
</dbReference>
<name>A0A9E7BZT1_9ACTN</name>
<dbReference type="InterPro" id="IPR013786">
    <property type="entry name" value="AcylCoA_DH/ox_N"/>
</dbReference>
<dbReference type="InterPro" id="IPR006091">
    <property type="entry name" value="Acyl-CoA_Oxase/DH_mid-dom"/>
</dbReference>
<dbReference type="InterPro" id="IPR036250">
    <property type="entry name" value="AcylCo_DH-like_C"/>
</dbReference>
<protein>
    <submittedName>
        <fullName evidence="10">Acyl-CoA dehydrogenase FadE17</fullName>
        <ecNumber evidence="10">1.3.99.-</ecNumber>
    </submittedName>
</protein>
<comment type="similarity">
    <text evidence="2 6">Belongs to the acyl-CoA dehydrogenase family.</text>
</comment>
<feature type="domain" description="Acyl-CoA dehydrogenase/oxidase C-terminal" evidence="7">
    <location>
        <begin position="232"/>
        <end position="371"/>
    </location>
</feature>
<feature type="domain" description="Acyl-CoA dehydrogenase/oxidase N-terminal" evidence="9">
    <location>
        <begin position="6"/>
        <end position="121"/>
    </location>
</feature>
<evidence type="ECO:0000256" key="1">
    <source>
        <dbReference type="ARBA" id="ARBA00001974"/>
    </source>
</evidence>
<accession>A0A9E7BZT1</accession>
<dbReference type="EC" id="1.3.99.-" evidence="10"/>
<dbReference type="Pfam" id="PF00441">
    <property type="entry name" value="Acyl-CoA_dh_1"/>
    <property type="match status" value="1"/>
</dbReference>
<dbReference type="GO" id="GO:0005886">
    <property type="term" value="C:plasma membrane"/>
    <property type="evidence" value="ECO:0007669"/>
    <property type="project" value="TreeGrafter"/>
</dbReference>
<keyword evidence="3 6" id="KW-0285">Flavoprotein</keyword>
<keyword evidence="4 6" id="KW-0274">FAD</keyword>
<dbReference type="GO" id="GO:0016627">
    <property type="term" value="F:oxidoreductase activity, acting on the CH-CH group of donors"/>
    <property type="evidence" value="ECO:0007669"/>
    <property type="project" value="InterPro"/>
</dbReference>